<dbReference type="RefSeq" id="WP_200982417.1">
    <property type="nucleotide sequence ID" value="NZ_CP064654.1"/>
</dbReference>
<feature type="region of interest" description="Disordered" evidence="1">
    <location>
        <begin position="17"/>
        <end position="37"/>
    </location>
</feature>
<evidence type="ECO:0000256" key="1">
    <source>
        <dbReference type="SAM" id="MobiDB-lite"/>
    </source>
</evidence>
<evidence type="ECO:0000313" key="2">
    <source>
        <dbReference type="EMBL" id="QPC99232.1"/>
    </source>
</evidence>
<dbReference type="AlphaFoldDB" id="A0A7S8F506"/>
<sequence length="102" mass="10071">MIRKTLIALTLSAALGACGDKDSGETTDANAGARGEVLGGSISDGMIPLDELKSRAAPMKATPTSASTGSAVAPAEEAAGEDAGAEAETKPAEDTTPELPEN</sequence>
<evidence type="ECO:0000313" key="3">
    <source>
        <dbReference type="Proteomes" id="UP000594459"/>
    </source>
</evidence>
<reference evidence="2 3" key="1">
    <citation type="submission" date="2020-11" db="EMBL/GenBank/DDBJ databases">
        <title>The genome sequence of Erythrobacter sp. 6D36.</title>
        <authorList>
            <person name="Liu Y."/>
        </authorList>
    </citation>
    <scope>NUCLEOTIDE SEQUENCE [LARGE SCALE GENOMIC DNA]</scope>
    <source>
        <strain evidence="2 3">6D36</strain>
    </source>
</reference>
<protein>
    <submittedName>
        <fullName evidence="2">Uncharacterized protein</fullName>
    </submittedName>
</protein>
<dbReference type="Proteomes" id="UP000594459">
    <property type="component" value="Chromosome"/>
</dbReference>
<accession>A0A7S8F506</accession>
<proteinExistence type="predicted"/>
<feature type="region of interest" description="Disordered" evidence="1">
    <location>
        <begin position="55"/>
        <end position="102"/>
    </location>
</feature>
<name>A0A7S8F506_9SPHN</name>
<organism evidence="2 3">
    <name type="scientific">Qipengyuania soli</name>
    <dbReference type="NCBI Taxonomy" id="2782568"/>
    <lineage>
        <taxon>Bacteria</taxon>
        <taxon>Pseudomonadati</taxon>
        <taxon>Pseudomonadota</taxon>
        <taxon>Alphaproteobacteria</taxon>
        <taxon>Sphingomonadales</taxon>
        <taxon>Erythrobacteraceae</taxon>
        <taxon>Qipengyuania</taxon>
    </lineage>
</organism>
<keyword evidence="3" id="KW-1185">Reference proteome</keyword>
<gene>
    <name evidence="2" type="ORF">IRL76_01215</name>
</gene>
<dbReference type="EMBL" id="CP064654">
    <property type="protein sequence ID" value="QPC99232.1"/>
    <property type="molecule type" value="Genomic_DNA"/>
</dbReference>
<dbReference type="PROSITE" id="PS51257">
    <property type="entry name" value="PROKAR_LIPOPROTEIN"/>
    <property type="match status" value="1"/>
</dbReference>
<dbReference type="KEGG" id="qso:IRL76_01215"/>